<name>A0AAI8Y5Y5_BEMTA</name>
<dbReference type="Proteomes" id="UP001152759">
    <property type="component" value="Unassembled WGS sequence"/>
</dbReference>
<feature type="compositionally biased region" description="Basic and acidic residues" evidence="1">
    <location>
        <begin position="238"/>
        <end position="253"/>
    </location>
</feature>
<keyword evidence="3" id="KW-1185">Reference proteome</keyword>
<comment type="caution">
    <text evidence="2">The sequence shown here is derived from an EMBL/GenBank/DDBJ whole genome shotgun (WGS) entry which is preliminary data.</text>
</comment>
<evidence type="ECO:0000313" key="2">
    <source>
        <dbReference type="EMBL" id="CAH0747811.1"/>
    </source>
</evidence>
<accession>A0AAI8Y5Y5</accession>
<sequence>MNVSERALKIMRLANPNVEGGKFSQADIILEFKGENEINKSRVESRRKKAVPNFDEYMKENYEPIISCETMTSLTTPGKILQDVNDYSIFSQKNHQANKLCNVPVGESDMERIQGNEKNHLSPSEESSFYKNVEVLLVEPQGTPEQKLAQCLKESSLRISPNVSNPAQIFPERTERSEKKCKKVLQVNTSENVMGEHDDSVYIFDENSHEIPFDPDFRDISELFTDLQDVFDRVEEPLTRHSSTDDEQVHDSDDVQNQATSENFLVFEAVNQDDSTAELMETREYLPETINCEEVPPEGTAVDGVSEKNHEQPPPPLQVTEVTKKSRTWNRTNACPYCRPFILITNFTRHLKRNHAGEDEVLDLARIVAESDSKEDLKIRKKRRTELTEKLRLKANYAYNVAVMNKEVEGSLLPVRRSNCTDSVMNEENHATCAYCQGLFARNTLYLHVPICKMNTSKDLNTSGTKRRVLRTSAIMLSAGPKEASKELKELVFPRLQHGEVSLIAKSDPLIVQFASRMIKKHFEKGKINYIKNCMRDLARFFIEMKKIDSNLKNLEACFQVKQYNNVILTIQCMCGIDYDTNKVSSPSVAARLKGAIAKCIDIIYCNALMDQTDHVAIKSELDQFMHLLTTNWQYEISGRTNRAQKQNKMHKEEVLPDSQDILDACLKIEKHEVDLSRELMRNPCNLVYKNLTKLVIAHLIILGRKRPGEVCCAEVKDFNNRKSADKESNEEYIQVLSEEERKSYDALLSFHIIGKGTEPVCVILTRKMDDLIRLLIRYREKVSIDPENPLLFPQPDSELLYDGSKCIDYVKDLCKLRKPVHFNAIGLRHHMATKVQLMNKGEQFTEQVARQLGHSVNVHKKNYRLPLSVIQRGIVGHEMLKMTGGTSVASAPAGESKTQESDRINQCDMNSANLNENVETSETVNVSNVSASKSDSESSESDNDIVKIKEKFRTRKEKTKKASQENQTLNHSLPAETFTHYSSESELSNFSEELDVQSKIKTLKKMRSDTNSLSKVKRTPWTHEEKKAVFRHLSHCIIAGSAVRQTDILKALKEEALCNRTVAQVRTYLNNIKTRKVAFPAEYLNL</sequence>
<feature type="compositionally biased region" description="Low complexity" evidence="1">
    <location>
        <begin position="925"/>
        <end position="934"/>
    </location>
</feature>
<evidence type="ECO:0000256" key="1">
    <source>
        <dbReference type="SAM" id="MobiDB-lite"/>
    </source>
</evidence>
<dbReference type="GO" id="GO:0003677">
    <property type="term" value="F:DNA binding"/>
    <property type="evidence" value="ECO:0007669"/>
    <property type="project" value="InterPro"/>
</dbReference>
<dbReference type="PANTHER" id="PTHR33480:SF1">
    <property type="entry name" value="TYR RECOMBINASE DOMAIN-CONTAINING PROTEIN"/>
    <property type="match status" value="1"/>
</dbReference>
<gene>
    <name evidence="2" type="ORF">BEMITA_LOCUS146</name>
</gene>
<feature type="region of interest" description="Disordered" evidence="1">
    <location>
        <begin position="294"/>
        <end position="318"/>
    </location>
</feature>
<dbReference type="AlphaFoldDB" id="A0AAI8Y5Y5"/>
<protein>
    <submittedName>
        <fullName evidence="2">Uncharacterized protein</fullName>
    </submittedName>
</protein>
<dbReference type="PANTHER" id="PTHR33480">
    <property type="entry name" value="SET DOMAIN-CONTAINING PROTEIN-RELATED"/>
    <property type="match status" value="1"/>
</dbReference>
<dbReference type="SUPFAM" id="SSF56349">
    <property type="entry name" value="DNA breaking-rejoining enzymes"/>
    <property type="match status" value="1"/>
</dbReference>
<dbReference type="EMBL" id="CAKKNF020000024">
    <property type="protein sequence ID" value="CAH0747811.1"/>
    <property type="molecule type" value="Genomic_DNA"/>
</dbReference>
<reference evidence="2" key="1">
    <citation type="submission" date="2021-12" db="EMBL/GenBank/DDBJ databases">
        <authorList>
            <person name="King R."/>
        </authorList>
    </citation>
    <scope>NUCLEOTIDE SEQUENCE</scope>
</reference>
<proteinExistence type="predicted"/>
<evidence type="ECO:0000313" key="3">
    <source>
        <dbReference type="Proteomes" id="UP001152759"/>
    </source>
</evidence>
<organism evidence="2 3">
    <name type="scientific">Bemisia tabaci</name>
    <name type="common">Sweetpotato whitefly</name>
    <name type="synonym">Aleurodes tabaci</name>
    <dbReference type="NCBI Taxonomy" id="7038"/>
    <lineage>
        <taxon>Eukaryota</taxon>
        <taxon>Metazoa</taxon>
        <taxon>Ecdysozoa</taxon>
        <taxon>Arthropoda</taxon>
        <taxon>Hexapoda</taxon>
        <taxon>Insecta</taxon>
        <taxon>Pterygota</taxon>
        <taxon>Neoptera</taxon>
        <taxon>Paraneoptera</taxon>
        <taxon>Hemiptera</taxon>
        <taxon>Sternorrhyncha</taxon>
        <taxon>Aleyrodoidea</taxon>
        <taxon>Aleyrodidae</taxon>
        <taxon>Aleyrodinae</taxon>
        <taxon>Bemisia</taxon>
    </lineage>
</organism>
<feature type="region of interest" description="Disordered" evidence="1">
    <location>
        <begin position="923"/>
        <end position="947"/>
    </location>
</feature>
<feature type="region of interest" description="Disordered" evidence="1">
    <location>
        <begin position="238"/>
        <end position="262"/>
    </location>
</feature>
<dbReference type="InterPro" id="IPR011010">
    <property type="entry name" value="DNA_brk_join_enz"/>
</dbReference>